<protein>
    <recommendedName>
        <fullName evidence="1">Pantoate kinase</fullName>
        <shortName evidence="1">PoK</shortName>
        <ecNumber evidence="1">2.7.1.169</ecNumber>
    </recommendedName>
</protein>
<dbReference type="GO" id="GO:0016301">
    <property type="term" value="F:kinase activity"/>
    <property type="evidence" value="ECO:0007669"/>
    <property type="project" value="UniProtKB-UniRule"/>
</dbReference>
<dbReference type="OrthoDB" id="85822at2157"/>
<gene>
    <name evidence="3" type="ORF">AMET1_0499</name>
</gene>
<dbReference type="GO" id="GO:0015937">
    <property type="term" value="P:coenzyme A biosynthetic process"/>
    <property type="evidence" value="ECO:0007669"/>
    <property type="project" value="UniProtKB-UniRule"/>
</dbReference>
<dbReference type="PIRSF" id="PIRSF016896">
    <property type="entry name" value="GHMP_arc_MJ0969"/>
    <property type="match status" value="1"/>
</dbReference>
<keyword evidence="4" id="KW-1185">Reference proteome</keyword>
<dbReference type="PANTHER" id="PTHR42282">
    <property type="entry name" value="PANTOATE KINASE-RELATED"/>
    <property type="match status" value="1"/>
</dbReference>
<keyword evidence="1" id="KW-0808">Transferase</keyword>
<comment type="caution">
    <text evidence="3">The sequence shown here is derived from an EMBL/GenBank/DDBJ whole genome shotgun (WGS) entry which is preliminary data.</text>
</comment>
<keyword evidence="1" id="KW-0173">Coenzyme A biosynthesis</keyword>
<comment type="catalytic activity">
    <reaction evidence="1">
        <text>(R)-pantoate + ATP = (R)-4-phosphopantoate + ADP + H(+)</text>
        <dbReference type="Rhea" id="RHEA:28246"/>
        <dbReference type="ChEBI" id="CHEBI:15378"/>
        <dbReference type="ChEBI" id="CHEBI:15980"/>
        <dbReference type="ChEBI" id="CHEBI:30616"/>
        <dbReference type="ChEBI" id="CHEBI:61294"/>
        <dbReference type="ChEBI" id="CHEBI:456216"/>
        <dbReference type="EC" id="2.7.1.169"/>
    </reaction>
</comment>
<comment type="similarity">
    <text evidence="1">Belongs to the GHMP kinase family. PoK subfamily.</text>
</comment>
<dbReference type="HAMAP" id="MF_02223">
    <property type="entry name" value="Pantoate_kinase"/>
    <property type="match status" value="1"/>
</dbReference>
<dbReference type="Pfam" id="PF00288">
    <property type="entry name" value="GHMP_kinases_N"/>
    <property type="match status" value="1"/>
</dbReference>
<dbReference type="EMBL" id="MRZU01000003">
    <property type="protein sequence ID" value="OUJ18848.1"/>
    <property type="molecule type" value="Genomic_DNA"/>
</dbReference>
<sequence>MYCSVWIPGHISGFFEVCIDDCIDRSGSTGVGINLDKGLVVEVDVSRSSETTVDCDGAGRLAILKLLSEVDEEYDVNVCYEYELPVGMGFGMSGAEALGGVLAVSKAIGYPKTVNQLARIAHEAEVELMSGLGDVGAQLYRGVTVNTKPGAPGKNEVDSILVSRDRKVHLLTLDKIETCSVLSDEKLVEKINRSGNDKISRFLEKPTLDNMVKLSREFTNEIEIAPEETMEILNDLDTYGVNASMAMIGQTIFSIESPDILSRFGEVITTGIADRGPIIIELKK</sequence>
<dbReference type="Gene3D" id="3.30.230.10">
    <property type="match status" value="1"/>
</dbReference>
<comment type="pathway">
    <text evidence="1">Cofactor biosynthesis; coenzyme A biosynthesis.</text>
</comment>
<dbReference type="InterPro" id="IPR020568">
    <property type="entry name" value="Ribosomal_Su5_D2-typ_SF"/>
</dbReference>
<dbReference type="AlphaFoldDB" id="A0A1Y3GBP7"/>
<dbReference type="SUPFAM" id="SSF54211">
    <property type="entry name" value="Ribosomal protein S5 domain 2-like"/>
    <property type="match status" value="1"/>
</dbReference>
<evidence type="ECO:0000313" key="3">
    <source>
        <dbReference type="EMBL" id="OUJ18848.1"/>
    </source>
</evidence>
<comment type="function">
    <text evidence="1">Phosphorylates (R)-pantoate to form (R)-4-phosphopantoate in the CoA biosynthesis pathway.</text>
</comment>
<dbReference type="RefSeq" id="WP_086636902.1">
    <property type="nucleotide sequence ID" value="NZ_MRZU01000003.1"/>
</dbReference>
<organism evidence="3 4">
    <name type="scientific">Methanonatronarchaeum thermophilum</name>
    <dbReference type="NCBI Taxonomy" id="1927129"/>
    <lineage>
        <taxon>Archaea</taxon>
        <taxon>Methanobacteriati</taxon>
        <taxon>Methanobacteriota</taxon>
        <taxon>Methanonatronarchaeia</taxon>
        <taxon>Methanonatronarchaeales</taxon>
        <taxon>Methanonatronarchaeaceae</taxon>
        <taxon>Methanonatronarchaeum</taxon>
    </lineage>
</organism>
<dbReference type="InterPro" id="IPR006204">
    <property type="entry name" value="GHMP_kinase_N_dom"/>
</dbReference>
<reference evidence="3 4" key="1">
    <citation type="submission" date="2016-12" db="EMBL/GenBank/DDBJ databases">
        <title>Discovery of methanogenic haloarchaea.</title>
        <authorList>
            <person name="Sorokin D.Y."/>
            <person name="Makarova K.S."/>
            <person name="Abbas B."/>
            <person name="Ferrer M."/>
            <person name="Golyshin P.N."/>
        </authorList>
    </citation>
    <scope>NUCLEOTIDE SEQUENCE [LARGE SCALE GENOMIC DNA]</scope>
    <source>
        <strain evidence="3">AMET1</strain>
    </source>
</reference>
<dbReference type="GO" id="GO:0005524">
    <property type="term" value="F:ATP binding"/>
    <property type="evidence" value="ECO:0007669"/>
    <property type="project" value="UniProtKB-KW"/>
</dbReference>
<evidence type="ECO:0000256" key="1">
    <source>
        <dbReference type="HAMAP-Rule" id="MF_02223"/>
    </source>
</evidence>
<accession>A0A1Y3GBP7</accession>
<dbReference type="PANTHER" id="PTHR42282:SF1">
    <property type="entry name" value="PANTOATE KINASE"/>
    <property type="match status" value="1"/>
</dbReference>
<feature type="domain" description="GHMP kinase N-terminal" evidence="2">
    <location>
        <begin position="70"/>
        <end position="142"/>
    </location>
</feature>
<dbReference type="Proteomes" id="UP000195137">
    <property type="component" value="Unassembled WGS sequence"/>
</dbReference>
<dbReference type="EC" id="2.7.1.169" evidence="1"/>
<evidence type="ECO:0000259" key="2">
    <source>
        <dbReference type="Pfam" id="PF00288"/>
    </source>
</evidence>
<keyword evidence="1" id="KW-0067">ATP-binding</keyword>
<dbReference type="InterPro" id="IPR012043">
    <property type="entry name" value="PoK"/>
</dbReference>
<evidence type="ECO:0000313" key="4">
    <source>
        <dbReference type="Proteomes" id="UP000195137"/>
    </source>
</evidence>
<dbReference type="UniPathway" id="UPA00241"/>
<name>A0A1Y3GBP7_9EURY</name>
<keyword evidence="1 3" id="KW-0418">Kinase</keyword>
<dbReference type="InterPro" id="IPR014721">
    <property type="entry name" value="Ribsml_uS5_D2-typ_fold_subgr"/>
</dbReference>
<keyword evidence="1" id="KW-0547">Nucleotide-binding</keyword>
<proteinExistence type="inferred from homology"/>